<proteinExistence type="predicted"/>
<dbReference type="Proteomes" id="UP000679690">
    <property type="component" value="Unassembled WGS sequence"/>
</dbReference>
<evidence type="ECO:0000313" key="2">
    <source>
        <dbReference type="Proteomes" id="UP000679690"/>
    </source>
</evidence>
<dbReference type="EMBL" id="JAGFNS010000015">
    <property type="protein sequence ID" value="MBO3740394.1"/>
    <property type="molecule type" value="Genomic_DNA"/>
</dbReference>
<evidence type="ECO:0000313" key="1">
    <source>
        <dbReference type="EMBL" id="MBO3740394.1"/>
    </source>
</evidence>
<dbReference type="RefSeq" id="WP_208469680.1">
    <property type="nucleotide sequence ID" value="NZ_JAGFNS010000015.1"/>
</dbReference>
<comment type="caution">
    <text evidence="1">The sequence shown here is derived from an EMBL/GenBank/DDBJ whole genome shotgun (WGS) entry which is preliminary data.</text>
</comment>
<reference evidence="1 2" key="1">
    <citation type="submission" date="2021-03" db="EMBL/GenBank/DDBJ databases">
        <title>Actinoplanes flavus sp. nov., a novel actinomycete isolated from Coconut Palm rhizosphere soil.</title>
        <authorList>
            <person name="Luo X."/>
        </authorList>
    </citation>
    <scope>NUCLEOTIDE SEQUENCE [LARGE SCALE GENOMIC DNA]</scope>
    <source>
        <strain evidence="1 2">NEAU-H7</strain>
    </source>
</reference>
<accession>A0ABS3UNP3</accession>
<gene>
    <name evidence="1" type="ORF">J5X75_23085</name>
</gene>
<organism evidence="1 2">
    <name type="scientific">Actinoplanes flavus</name>
    <dbReference type="NCBI Taxonomy" id="2820290"/>
    <lineage>
        <taxon>Bacteria</taxon>
        <taxon>Bacillati</taxon>
        <taxon>Actinomycetota</taxon>
        <taxon>Actinomycetes</taxon>
        <taxon>Micromonosporales</taxon>
        <taxon>Micromonosporaceae</taxon>
        <taxon>Actinoplanes</taxon>
    </lineage>
</organism>
<dbReference type="InterPro" id="IPR009241">
    <property type="entry name" value="HigB-like"/>
</dbReference>
<keyword evidence="2" id="KW-1185">Reference proteome</keyword>
<dbReference type="Pfam" id="PF05973">
    <property type="entry name" value="Gp49"/>
    <property type="match status" value="1"/>
</dbReference>
<sequence length="125" mass="14567">MDVEEWEIRVTHEFLAWAETLDAGSYDQITAAIDRLAEDGPGLGRPYVDRVEGSRIHNMKELRPGSAGRTEIRILFVFDPWRSAILLTAGDKSGNWSGWYRQAIPRAEELYQRYLQERQDEERNR</sequence>
<name>A0ABS3UNP3_9ACTN</name>
<protein>
    <submittedName>
        <fullName evidence="1">Type II toxin-antitoxin system RelE/ParE family toxin</fullName>
    </submittedName>
</protein>